<dbReference type="EMBL" id="CH991551">
    <property type="protein sequence ID" value="EDQ89373.1"/>
    <property type="molecule type" value="Genomic_DNA"/>
</dbReference>
<protein>
    <submittedName>
        <fullName evidence="1">Uncharacterized protein</fullName>
    </submittedName>
</protein>
<dbReference type="OMA" id="PAKWYAT"/>
<dbReference type="InterPro" id="IPR015943">
    <property type="entry name" value="WD40/YVTN_repeat-like_dom_sf"/>
</dbReference>
<dbReference type="GeneID" id="5891252"/>
<evidence type="ECO:0000313" key="1">
    <source>
        <dbReference type="EMBL" id="EDQ89373.1"/>
    </source>
</evidence>
<evidence type="ECO:0000313" key="2">
    <source>
        <dbReference type="Proteomes" id="UP000001357"/>
    </source>
</evidence>
<sequence>MMMMMGVVGKCIGRRVALAMMVVVAVVVCGSRVEAALKAGGPQWTPIKDEPYRELLSLRASFANQTRIEGWPQLPFDSIYGMYAANASRAVLNTDQGAYLLNLEAAPTSLKVTSLNVPLKPSDFLVPLATVADTFVRISTAGASSYACSASSCVQQHASTASLPDITAVEVLPGNKGVLIGTTNGLYQIVDFTTSLDISPLITSIDGIMSLTPCGDFYAVGTEARVFRIDHHGAVLDWEWVTRLADGAGGVYGAPPRAMRCDARGQLFVANEISLNQRDSDGLVSRFDFKQGMPMNNASRLAIEPGTEAVWVGTFNALLRYSRGQDDPDWRYFHGDRFLPHDSNITALLAMDKDHVVVATPGGLAVLVWQEWTLRQKADHYYNILQARHNRYGMVSECGMSTYGQLSTCQSGPSDNNGLWTSLLAVAYTYAQELEPSATHSQALTDFQNGMRLLVNITHVRGLMARTCVSPEANHNNPDPNWHNSSAPGFAGWAFKGDASSDEVVGHMFAHMVIATTASDESQRNLSRDILLDIINYINNNDYYLIDVTGLPTRWGIWNPLYINHNRSWSDERGLNPMQILAYLVAGRALARTPAEASGFEKSINVLCNSTNQYARNMLNLKIESPDDNNYSDDELTFLPFYTMALGLKAAPFGSLDTPLAQSLERTWLSVRGLRAAPWNVIYTLINGSLTNQDDVDNIAWNLRTWPLELIDFPMTNTIRRDIFMNPEGGRNGEVYNDDVRRILPAYERSQLRWNSDPHDLDGGSGTQEGDPGAWLLPYWMARHAGLIVP</sequence>
<reference evidence="1 2" key="1">
    <citation type="journal article" date="2008" name="Nature">
        <title>The genome of the choanoflagellate Monosiga brevicollis and the origin of metazoans.</title>
        <authorList>
            <consortium name="JGI Sequencing"/>
            <person name="King N."/>
            <person name="Westbrook M.J."/>
            <person name="Young S.L."/>
            <person name="Kuo A."/>
            <person name="Abedin M."/>
            <person name="Chapman J."/>
            <person name="Fairclough S."/>
            <person name="Hellsten U."/>
            <person name="Isogai Y."/>
            <person name="Letunic I."/>
            <person name="Marr M."/>
            <person name="Pincus D."/>
            <person name="Putnam N."/>
            <person name="Rokas A."/>
            <person name="Wright K.J."/>
            <person name="Zuzow R."/>
            <person name="Dirks W."/>
            <person name="Good M."/>
            <person name="Goodstein D."/>
            <person name="Lemons D."/>
            <person name="Li W."/>
            <person name="Lyons J.B."/>
            <person name="Morris A."/>
            <person name="Nichols S."/>
            <person name="Richter D.J."/>
            <person name="Salamov A."/>
            <person name="Bork P."/>
            <person name="Lim W.A."/>
            <person name="Manning G."/>
            <person name="Miller W.T."/>
            <person name="McGinnis W."/>
            <person name="Shapiro H."/>
            <person name="Tjian R."/>
            <person name="Grigoriev I.V."/>
            <person name="Rokhsar D."/>
        </authorList>
    </citation>
    <scope>NUCLEOTIDE SEQUENCE [LARGE SCALE GENOMIC DNA]</scope>
    <source>
        <strain evidence="2">MX1 / ATCC 50154</strain>
    </source>
</reference>
<dbReference type="InParanoid" id="A9UZH9"/>
<dbReference type="SUPFAM" id="SSF50998">
    <property type="entry name" value="Quinoprotein alcohol dehydrogenase-like"/>
    <property type="match status" value="1"/>
</dbReference>
<dbReference type="KEGG" id="mbr:MONBRDRAFT_37087"/>
<dbReference type="AlphaFoldDB" id="A9UZH9"/>
<proteinExistence type="predicted"/>
<dbReference type="Gene3D" id="2.130.10.10">
    <property type="entry name" value="YVTN repeat-like/Quinoprotein amine dehydrogenase"/>
    <property type="match status" value="1"/>
</dbReference>
<dbReference type="Proteomes" id="UP000001357">
    <property type="component" value="Unassembled WGS sequence"/>
</dbReference>
<dbReference type="InterPro" id="IPR011047">
    <property type="entry name" value="Quinoprotein_ADH-like_sf"/>
</dbReference>
<organism evidence="1 2">
    <name type="scientific">Monosiga brevicollis</name>
    <name type="common">Choanoflagellate</name>
    <dbReference type="NCBI Taxonomy" id="81824"/>
    <lineage>
        <taxon>Eukaryota</taxon>
        <taxon>Choanoflagellata</taxon>
        <taxon>Craspedida</taxon>
        <taxon>Salpingoecidae</taxon>
        <taxon>Monosiga</taxon>
    </lineage>
</organism>
<keyword evidence="2" id="KW-1185">Reference proteome</keyword>
<gene>
    <name evidence="1" type="ORF">MONBRDRAFT_37087</name>
</gene>
<name>A9UZH9_MONBE</name>
<accession>A9UZH9</accession>
<dbReference type="RefSeq" id="XP_001745949.1">
    <property type="nucleotide sequence ID" value="XM_001745897.1"/>
</dbReference>
<dbReference type="eggNOG" id="ENOG502QTEU">
    <property type="taxonomic scope" value="Eukaryota"/>
</dbReference>